<keyword evidence="2" id="KW-0472">Membrane</keyword>
<feature type="region of interest" description="Disordered" evidence="1">
    <location>
        <begin position="584"/>
        <end position="612"/>
    </location>
</feature>
<feature type="transmembrane region" description="Helical" evidence="2">
    <location>
        <begin position="58"/>
        <end position="79"/>
    </location>
</feature>
<dbReference type="EMBL" id="OV696686">
    <property type="protein sequence ID" value="CAH1230966.1"/>
    <property type="molecule type" value="Genomic_DNA"/>
</dbReference>
<accession>A0A8J9YQF8</accession>
<keyword evidence="4" id="KW-1185">Reference proteome</keyword>
<keyword evidence="2" id="KW-0812">Transmembrane</keyword>
<reference evidence="3" key="1">
    <citation type="submission" date="2022-01" db="EMBL/GenBank/DDBJ databases">
        <authorList>
            <person name="Braso-Vives M."/>
        </authorList>
    </citation>
    <scope>NUCLEOTIDE SEQUENCE</scope>
</reference>
<feature type="compositionally biased region" description="Basic and acidic residues" evidence="1">
    <location>
        <begin position="374"/>
        <end position="397"/>
    </location>
</feature>
<feature type="region of interest" description="Disordered" evidence="1">
    <location>
        <begin position="705"/>
        <end position="773"/>
    </location>
</feature>
<feature type="compositionally biased region" description="Polar residues" evidence="1">
    <location>
        <begin position="291"/>
        <end position="301"/>
    </location>
</feature>
<evidence type="ECO:0000256" key="1">
    <source>
        <dbReference type="SAM" id="MobiDB-lite"/>
    </source>
</evidence>
<protein>
    <submittedName>
        <fullName evidence="3">Hypp358 protein</fullName>
    </submittedName>
</protein>
<dbReference type="OrthoDB" id="10147657at2759"/>
<feature type="compositionally biased region" description="Low complexity" evidence="1">
    <location>
        <begin position="355"/>
        <end position="373"/>
    </location>
</feature>
<gene>
    <name evidence="3" type="primary">Hypp358</name>
    <name evidence="3" type="ORF">BLAG_LOCUS1185</name>
</gene>
<feature type="region of interest" description="Disordered" evidence="1">
    <location>
        <begin position="646"/>
        <end position="676"/>
    </location>
</feature>
<dbReference type="Proteomes" id="UP000838412">
    <property type="component" value="Chromosome 1"/>
</dbReference>
<feature type="compositionally biased region" description="Polar residues" evidence="1">
    <location>
        <begin position="598"/>
        <end position="607"/>
    </location>
</feature>
<sequence>MASVPNNTHVHIYSTISDSVDDPLSRSSPPDVPAPTMTPIQEKTSRWTVGFLKAYGKLLGLVALALLVSIPLVYVVVAFSTRQSNEIIPDFGYNVQYDANRTALIWESGGKGVTATHLPHASKMGEHLDPQNASVTMNITAMPDIETEEPDPTTTLLTTERYLAALVKGTVTGTTYRQLPASVSAPPPPEMEPTAGHGVDTDPPAFSKTPPRADPQTPGPKPPAVRTMMSTTGASEHRLLDSPKTSAPPKSPNMTTTPMSGIHTKDPPRKPKDNPATLPATGRYPKAMVQESDTVTHNQQLPAASAPPPPDLESSGDPRLDTPAPPVELPTSRLHTPNVLSTPISSEQRYFDSLTEPATPKSPKTTTTTPMPDIHTKDPARIPEDNSTKGFETDPRAFSKTPPQADLSAPRPNPPSLPSMQKSTNSSVQPHFDPQKVPPTPKSLNTTSPISGIKTEDPVLTLRDNPPTTGRHPLATAHGNVTYKGQMTTGSAPPPSKTGDGVSGRPPSWTYGDRALSTEPHVISEGANFDLKQPNTTAIPRNLERADERGKNCPQHGCLAVIPTQTLADKTHLPYLSKILSRAKQPATRPKAPVALTTPLSSSTSGQRHFDSQRTPLVLKALTSTLPDIHGEDSSGKPTSILNTIKTTGNYPPYKRQAVSPNQQMKTDTLSTPNFVSYRPRETSKIPALSTQLPEASNYLGLVSEQPTGTTTLTNDHPFSTVTSHTSEQPERGRKYGRRSGSNCAEGVKLRTQHRHRESRDPARFSPYSVVRK</sequence>
<evidence type="ECO:0000256" key="2">
    <source>
        <dbReference type="SAM" id="Phobius"/>
    </source>
</evidence>
<feature type="compositionally biased region" description="Polar residues" evidence="1">
    <location>
        <begin position="705"/>
        <end position="727"/>
    </location>
</feature>
<evidence type="ECO:0000313" key="3">
    <source>
        <dbReference type="EMBL" id="CAH1230966.1"/>
    </source>
</evidence>
<feature type="compositionally biased region" description="Basic and acidic residues" evidence="1">
    <location>
        <begin position="263"/>
        <end position="273"/>
    </location>
</feature>
<feature type="compositionally biased region" description="Polar residues" evidence="1">
    <location>
        <begin position="418"/>
        <end position="429"/>
    </location>
</feature>
<proteinExistence type="predicted"/>
<evidence type="ECO:0000313" key="4">
    <source>
        <dbReference type="Proteomes" id="UP000838412"/>
    </source>
</evidence>
<dbReference type="AlphaFoldDB" id="A0A8J9YQF8"/>
<feature type="compositionally biased region" description="Polar residues" evidence="1">
    <location>
        <begin position="659"/>
        <end position="675"/>
    </location>
</feature>
<feature type="region of interest" description="Disordered" evidence="1">
    <location>
        <begin position="179"/>
        <end position="514"/>
    </location>
</feature>
<organism evidence="3 4">
    <name type="scientific">Branchiostoma lanceolatum</name>
    <name type="common">Common lancelet</name>
    <name type="synonym">Amphioxus lanceolatum</name>
    <dbReference type="NCBI Taxonomy" id="7740"/>
    <lineage>
        <taxon>Eukaryota</taxon>
        <taxon>Metazoa</taxon>
        <taxon>Chordata</taxon>
        <taxon>Cephalochordata</taxon>
        <taxon>Leptocardii</taxon>
        <taxon>Amphioxiformes</taxon>
        <taxon>Branchiostomatidae</taxon>
        <taxon>Branchiostoma</taxon>
    </lineage>
</organism>
<feature type="compositionally biased region" description="Polar residues" evidence="1">
    <location>
        <begin position="333"/>
        <end position="348"/>
    </location>
</feature>
<keyword evidence="2" id="KW-1133">Transmembrane helix</keyword>
<name>A0A8J9YQF8_BRALA</name>